<keyword evidence="2" id="KW-0413">Isomerase</keyword>
<protein>
    <submittedName>
        <fullName evidence="2">Sugar phosphate isomerase/epimerase family protein</fullName>
    </submittedName>
</protein>
<dbReference type="Pfam" id="PF01261">
    <property type="entry name" value="AP_endonuc_2"/>
    <property type="match status" value="1"/>
</dbReference>
<dbReference type="Proteomes" id="UP001596108">
    <property type="component" value="Unassembled WGS sequence"/>
</dbReference>
<dbReference type="PANTHER" id="PTHR12110">
    <property type="entry name" value="HYDROXYPYRUVATE ISOMERASE"/>
    <property type="match status" value="1"/>
</dbReference>
<name>A0ABW0QXB5_9BACL</name>
<dbReference type="EMBL" id="JBHSNC010000027">
    <property type="protein sequence ID" value="MFC5529619.1"/>
    <property type="molecule type" value="Genomic_DNA"/>
</dbReference>
<proteinExistence type="predicted"/>
<keyword evidence="3" id="KW-1185">Reference proteome</keyword>
<dbReference type="RefSeq" id="WP_378111516.1">
    <property type="nucleotide sequence ID" value="NZ_JBHSNC010000027.1"/>
</dbReference>
<evidence type="ECO:0000313" key="3">
    <source>
        <dbReference type="Proteomes" id="UP001596108"/>
    </source>
</evidence>
<evidence type="ECO:0000313" key="2">
    <source>
        <dbReference type="EMBL" id="MFC5529619.1"/>
    </source>
</evidence>
<gene>
    <name evidence="2" type="ORF">ACFPQ4_09180</name>
</gene>
<dbReference type="InterPro" id="IPR013022">
    <property type="entry name" value="Xyl_isomerase-like_TIM-brl"/>
</dbReference>
<sequence length="250" mass="28172">MSKIPVAIQPYTVRDHLSKDYKGTLTKIAEIGYRGIELGPPPKGMTIAEQKSLLDQLGLKVIGFHSGLNELESNPDEIVDYLEEVNAEKYVALSLGFESKEDLLIKAAKLNKIGARLNQRGVQLLYHNHDWEFNKFDGVYALDLLRQETDPSFVKFELDTYWVKRGGQDPAGYLGGFFDRCPLLHIKDVEAGEEQFFAEIGEGILDFNAIAHAAEKAGTKWFIVEQDSCRRDALESIAISYRNLQMLGFI</sequence>
<evidence type="ECO:0000259" key="1">
    <source>
        <dbReference type="Pfam" id="PF01261"/>
    </source>
</evidence>
<dbReference type="PANTHER" id="PTHR12110:SF41">
    <property type="entry name" value="INOSOSE DEHYDRATASE"/>
    <property type="match status" value="1"/>
</dbReference>
<dbReference type="InterPro" id="IPR050312">
    <property type="entry name" value="IolE/XylAMocC-like"/>
</dbReference>
<reference evidence="3" key="1">
    <citation type="journal article" date="2019" name="Int. J. Syst. Evol. Microbiol.">
        <title>The Global Catalogue of Microorganisms (GCM) 10K type strain sequencing project: providing services to taxonomists for standard genome sequencing and annotation.</title>
        <authorList>
            <consortium name="The Broad Institute Genomics Platform"/>
            <consortium name="The Broad Institute Genome Sequencing Center for Infectious Disease"/>
            <person name="Wu L."/>
            <person name="Ma J."/>
        </authorList>
    </citation>
    <scope>NUCLEOTIDE SEQUENCE [LARGE SCALE GENOMIC DNA]</scope>
    <source>
        <strain evidence="3">CGMCC 1.18578</strain>
    </source>
</reference>
<accession>A0ABW0QXB5</accession>
<dbReference type="GO" id="GO:0016853">
    <property type="term" value="F:isomerase activity"/>
    <property type="evidence" value="ECO:0007669"/>
    <property type="project" value="UniProtKB-KW"/>
</dbReference>
<dbReference type="InterPro" id="IPR036237">
    <property type="entry name" value="Xyl_isomerase-like_sf"/>
</dbReference>
<comment type="caution">
    <text evidence="2">The sequence shown here is derived from an EMBL/GenBank/DDBJ whole genome shotgun (WGS) entry which is preliminary data.</text>
</comment>
<organism evidence="2 3">
    <name type="scientific">Cohnella yongneupensis</name>
    <dbReference type="NCBI Taxonomy" id="425006"/>
    <lineage>
        <taxon>Bacteria</taxon>
        <taxon>Bacillati</taxon>
        <taxon>Bacillota</taxon>
        <taxon>Bacilli</taxon>
        <taxon>Bacillales</taxon>
        <taxon>Paenibacillaceae</taxon>
        <taxon>Cohnella</taxon>
    </lineage>
</organism>
<dbReference type="SUPFAM" id="SSF51658">
    <property type="entry name" value="Xylose isomerase-like"/>
    <property type="match status" value="1"/>
</dbReference>
<feature type="domain" description="Xylose isomerase-like TIM barrel" evidence="1">
    <location>
        <begin position="26"/>
        <end position="227"/>
    </location>
</feature>
<dbReference type="Gene3D" id="3.20.20.150">
    <property type="entry name" value="Divalent-metal-dependent TIM barrel enzymes"/>
    <property type="match status" value="1"/>
</dbReference>